<organism evidence="13 14">
    <name type="scientific">Psychrobacter immobilis</name>
    <dbReference type="NCBI Taxonomy" id="498"/>
    <lineage>
        <taxon>Bacteria</taxon>
        <taxon>Pseudomonadati</taxon>
        <taxon>Pseudomonadota</taxon>
        <taxon>Gammaproteobacteria</taxon>
        <taxon>Moraxellales</taxon>
        <taxon>Moraxellaceae</taxon>
        <taxon>Psychrobacter</taxon>
    </lineage>
</organism>
<dbReference type="SUPFAM" id="SSF101967">
    <property type="entry name" value="Adhesin YadA, collagen-binding domain"/>
    <property type="match status" value="6"/>
</dbReference>
<dbReference type="Gene3D" id="2.150.10.10">
    <property type="entry name" value="Serralysin-like metalloprotease, C-terminal"/>
    <property type="match status" value="1"/>
</dbReference>
<evidence type="ECO:0000256" key="5">
    <source>
        <dbReference type="ARBA" id="ARBA00022452"/>
    </source>
</evidence>
<keyword evidence="4" id="KW-0813">Transport</keyword>
<dbReference type="InterPro" id="IPR045584">
    <property type="entry name" value="Pilin-like"/>
</dbReference>
<feature type="domain" description="Trimeric autotransporter adhesin YadA-like stalk" evidence="12">
    <location>
        <begin position="731"/>
        <end position="772"/>
    </location>
</feature>
<dbReference type="InterPro" id="IPR005594">
    <property type="entry name" value="YadA_C"/>
</dbReference>
<comment type="subcellular location">
    <subcellularLocation>
        <location evidence="2">Cell outer membrane</location>
    </subcellularLocation>
    <subcellularLocation>
        <location evidence="1">Cell surface</location>
    </subcellularLocation>
</comment>
<evidence type="ECO:0000256" key="10">
    <source>
        <dbReference type="ARBA" id="ARBA00023237"/>
    </source>
</evidence>
<accession>A0A2V2A521</accession>
<dbReference type="Pfam" id="PF05662">
    <property type="entry name" value="YadA_stalk"/>
    <property type="match status" value="7"/>
</dbReference>
<keyword evidence="6" id="KW-0812">Transmembrane</keyword>
<feature type="domain" description="Trimeric autotransporter adhesin YadA-like C-terminal membrane anchor" evidence="11">
    <location>
        <begin position="1340"/>
        <end position="1400"/>
    </location>
</feature>
<proteinExistence type="inferred from homology"/>
<keyword evidence="5" id="KW-1134">Transmembrane beta strand</keyword>
<reference evidence="13 14" key="1">
    <citation type="submission" date="2018-05" db="EMBL/GenBank/DDBJ databases">
        <title>Genomic Encyclopedia of Type Strains, Phase IV (KMG-IV): sequencing the most valuable type-strain genomes for metagenomic binning, comparative biology and taxonomic classification.</title>
        <authorList>
            <person name="Goeker M."/>
        </authorList>
    </citation>
    <scope>NUCLEOTIDE SEQUENCE [LARGE SCALE GENOMIC DNA]</scope>
    <source>
        <strain evidence="13 14">DSM 7229</strain>
    </source>
</reference>
<dbReference type="EMBL" id="QGGM01000002">
    <property type="protein sequence ID" value="PWK14532.1"/>
    <property type="molecule type" value="Genomic_DNA"/>
</dbReference>
<evidence type="ECO:0000256" key="2">
    <source>
        <dbReference type="ARBA" id="ARBA00004442"/>
    </source>
</evidence>
<feature type="domain" description="Trimeric autotransporter adhesin YadA-like stalk" evidence="12">
    <location>
        <begin position="1282"/>
        <end position="1317"/>
    </location>
</feature>
<evidence type="ECO:0000256" key="7">
    <source>
        <dbReference type="ARBA" id="ARBA00022729"/>
    </source>
</evidence>
<dbReference type="GO" id="GO:0009279">
    <property type="term" value="C:cell outer membrane"/>
    <property type="evidence" value="ECO:0007669"/>
    <property type="project" value="UniProtKB-SubCell"/>
</dbReference>
<feature type="domain" description="Trimeric autotransporter adhesin YadA-like stalk" evidence="12">
    <location>
        <begin position="840"/>
        <end position="880"/>
    </location>
</feature>
<dbReference type="Proteomes" id="UP000245655">
    <property type="component" value="Unassembled WGS sequence"/>
</dbReference>
<evidence type="ECO:0000256" key="8">
    <source>
        <dbReference type="ARBA" id="ARBA00022927"/>
    </source>
</evidence>
<sequence length="1401" mass="140162">GFALKAADGNTVQKPLGQAVEVVGSNSNIDTRVKNGKIEVELNDNLNLGTTGSVSTGNLLNGTTVNGLGIVTGGVLTGVTTVSGTGVTVTGGSIFNPTNATLTSNGLTILNGPSITKSGVNAGNKKVVNVSNGTVSLNSKDAINGGQLFQTNQQVTTNTSNISTNTTNIGTNTDNIAKGIKFNVNDASSGGTLKKTFALGEEIKFDTDSNLTTTGLSTGDGIKLGLANNLTGLDSASFNSGVSISSTGINAGDKVISGVASGGTTETNAANIGDLNSAITGVSTSGFALKAADGNTVQKPLGQAVEVVGSNSNIDTRVKNGKIEVELNDNLNLGTTGSVSTGNLLNGTTVNGLGIVTGGVLTGVTTVSGTGVTVTGGSIFNPTNATLTSNGLTILNGPSITKSGVNAGNKKVVNVSNGTVSLNSKDAINGGQLFQTNQQVTTNTSNISTNTTNIGTNTDNIAKGIKFNVNDASSGGTLKKTFALGEEIKFDTDSNLTTTGLSTGDGIALGLSPTLTGLTSADFGGVSISTTGINANDTQIKGVKSGGNTVTNAANIGDVQMAAAGARTKVVKGTNVASVDFSTDSDTGQDVYTVNANGASVSTADANALTVSTSVKDPDTNITDYQVDLSEGSKASLAKADSAMQTVVTQINGNDVKTLDKDNNTANFITGDNIVLTADNGGIKVATAADLVSTSLTTGTTVVNADGVTFMGGTNQTVRLSNSGLDNGGNQITNVANGTIASDAVNFGQLQATTTTIDKGLDFDGDTGTTVNRQLGDKLTIKGGATVASDLSNGNNIGVVADGTSTLTVKLAKDLTGLNSANFGSGVSISANGLNNGGNKITNVAEATTGKDAVNFDQLSATNSLVAKGIKIGDGNSANDQQFALGDTINVTGDSNMTTMASATGVQVKLNNQLNLGNEGSMQIGNSIMNSNGFTFTGNGPGRTVRLSSSGLDNGFNRITNVAAGIADTDAATVGQLNATTFALDQGWGLTAQGDVATMIKQGSAIDLNSTDGNIKVSRSADNNVSPDLRAAAPLAGANDISFDLNPDLNLDSVTTGDTIMNNNGLTITGGPSVTKAGINAADTKITNVVNGDVSEGSKDAINGGQLYAQGSGISSIIGGETVYNPVDGTFTNSNIGGTGQNSIDGAIASIKQGEVVINENIQANTTNIQTNTTNIATNKTNIDTNTTNIKVNKDKIDAGLNFGADSGATINKPVGDGSVLTFTGGNNITTTAAGSSIKFDLNGNISIDSVKTGNTTINNNGVSIVGGPSMTASGINAAGNKITDVADGMAPRDAVNMGQLDAVSQRLGNNMNELGYKIGEVEDDANAGISAAMAMSSLPQAYIAGKSLIGGGIGTYNGESAVAIGFSKLSNDGRWVMKVNGTADTQGNAGGSIGAGFHFD</sequence>
<dbReference type="GO" id="GO:0015031">
    <property type="term" value="P:protein transport"/>
    <property type="evidence" value="ECO:0007669"/>
    <property type="project" value="UniProtKB-KW"/>
</dbReference>
<evidence type="ECO:0000313" key="13">
    <source>
        <dbReference type="EMBL" id="PWK14532.1"/>
    </source>
</evidence>
<keyword evidence="10" id="KW-0998">Cell outer membrane</keyword>
<evidence type="ECO:0000259" key="12">
    <source>
        <dbReference type="Pfam" id="PF05662"/>
    </source>
</evidence>
<dbReference type="RefSeq" id="WP_211317072.1">
    <property type="nucleotide sequence ID" value="NZ_QGGM01000002.1"/>
</dbReference>
<evidence type="ECO:0000256" key="3">
    <source>
        <dbReference type="ARBA" id="ARBA00005848"/>
    </source>
</evidence>
<dbReference type="Pfam" id="PF03895">
    <property type="entry name" value="YadA_anchor"/>
    <property type="match status" value="1"/>
</dbReference>
<feature type="domain" description="Trimeric autotransporter adhesin YadA-like stalk" evidence="12">
    <location>
        <begin position="126"/>
        <end position="169"/>
    </location>
</feature>
<evidence type="ECO:0000256" key="6">
    <source>
        <dbReference type="ARBA" id="ARBA00022692"/>
    </source>
</evidence>
<dbReference type="Gene3D" id="6.20.50.100">
    <property type="match status" value="1"/>
</dbReference>
<keyword evidence="9" id="KW-0472">Membrane</keyword>
<dbReference type="Gene3D" id="1.20.5.170">
    <property type="match status" value="2"/>
</dbReference>
<keyword evidence="7" id="KW-0732">Signal</keyword>
<dbReference type="Gene3D" id="3.30.1300.30">
    <property type="entry name" value="GSPII I/J protein-like"/>
    <property type="match status" value="1"/>
</dbReference>
<dbReference type="InterPro" id="IPR008635">
    <property type="entry name" value="Coiled_stalk_dom"/>
</dbReference>
<dbReference type="InterPro" id="IPR011049">
    <property type="entry name" value="Serralysin-like_metalloprot_C"/>
</dbReference>
<dbReference type="GeneID" id="60254185"/>
<dbReference type="GO" id="GO:0009986">
    <property type="term" value="C:cell surface"/>
    <property type="evidence" value="ECO:0007669"/>
    <property type="project" value="UniProtKB-SubCell"/>
</dbReference>
<comment type="caution">
    <text evidence="13">The sequence shown here is derived from an EMBL/GenBank/DDBJ whole genome shotgun (WGS) entry which is preliminary data.</text>
</comment>
<keyword evidence="8" id="KW-0653">Protein transport</keyword>
<feature type="non-terminal residue" evidence="13">
    <location>
        <position position="1"/>
    </location>
</feature>
<evidence type="ECO:0000256" key="1">
    <source>
        <dbReference type="ARBA" id="ARBA00004241"/>
    </source>
</evidence>
<evidence type="ECO:0000256" key="9">
    <source>
        <dbReference type="ARBA" id="ARBA00023136"/>
    </source>
</evidence>
<protein>
    <submittedName>
        <fullName evidence="13">Surface protein</fullName>
    </submittedName>
</protein>
<feature type="domain" description="Trimeric autotransporter adhesin YadA-like stalk" evidence="12">
    <location>
        <begin position="411"/>
        <end position="454"/>
    </location>
</feature>
<feature type="domain" description="Trimeric autotransporter adhesin YadA-like stalk" evidence="12">
    <location>
        <begin position="958"/>
        <end position="994"/>
    </location>
</feature>
<gene>
    <name evidence="13" type="ORF">C8D84_1026</name>
</gene>
<feature type="domain" description="Trimeric autotransporter adhesin YadA-like stalk" evidence="12">
    <location>
        <begin position="1085"/>
        <end position="1121"/>
    </location>
</feature>
<evidence type="ECO:0000313" key="14">
    <source>
        <dbReference type="Proteomes" id="UP000245655"/>
    </source>
</evidence>
<keyword evidence="14" id="KW-1185">Reference proteome</keyword>
<dbReference type="Gene3D" id="2.20.70.140">
    <property type="match status" value="6"/>
</dbReference>
<comment type="similarity">
    <text evidence="3">Belongs to the autotransporter-2 (AT-2) (TC 1.B.40) family.</text>
</comment>
<evidence type="ECO:0000256" key="4">
    <source>
        <dbReference type="ARBA" id="ARBA00022448"/>
    </source>
</evidence>
<evidence type="ECO:0000259" key="11">
    <source>
        <dbReference type="Pfam" id="PF03895"/>
    </source>
</evidence>
<dbReference type="SUPFAM" id="SSF54523">
    <property type="entry name" value="Pili subunits"/>
    <property type="match status" value="1"/>
</dbReference>
<name>A0A2V2A521_PSYIM</name>